<gene>
    <name evidence="1" type="ORF">K488DRAFT_41042</name>
</gene>
<reference evidence="1" key="2">
    <citation type="journal article" date="2022" name="New Phytol.">
        <title>Evolutionary transition to the ectomycorrhizal habit in the genomes of a hyperdiverse lineage of mushroom-forming fungi.</title>
        <authorList>
            <person name="Looney B."/>
            <person name="Miyauchi S."/>
            <person name="Morin E."/>
            <person name="Drula E."/>
            <person name="Courty P.E."/>
            <person name="Kohler A."/>
            <person name="Kuo A."/>
            <person name="LaButti K."/>
            <person name="Pangilinan J."/>
            <person name="Lipzen A."/>
            <person name="Riley R."/>
            <person name="Andreopoulos W."/>
            <person name="He G."/>
            <person name="Johnson J."/>
            <person name="Nolan M."/>
            <person name="Tritt A."/>
            <person name="Barry K.W."/>
            <person name="Grigoriev I.V."/>
            <person name="Nagy L.G."/>
            <person name="Hibbett D."/>
            <person name="Henrissat B."/>
            <person name="Matheny P.B."/>
            <person name="Labbe J."/>
            <person name="Martin F.M."/>
        </authorList>
    </citation>
    <scope>NUCLEOTIDE SEQUENCE</scope>
    <source>
        <strain evidence="1">EC-137</strain>
    </source>
</reference>
<dbReference type="EMBL" id="MU273471">
    <property type="protein sequence ID" value="KAI0036493.1"/>
    <property type="molecule type" value="Genomic_DNA"/>
</dbReference>
<dbReference type="Proteomes" id="UP000814128">
    <property type="component" value="Unassembled WGS sequence"/>
</dbReference>
<name>A0ACB8QXF3_9AGAM</name>
<protein>
    <submittedName>
        <fullName evidence="1">Cytidine deaminase-like protein</fullName>
    </submittedName>
</protein>
<evidence type="ECO:0000313" key="2">
    <source>
        <dbReference type="Proteomes" id="UP000814128"/>
    </source>
</evidence>
<comment type="caution">
    <text evidence="1">The sequence shown here is derived from an EMBL/GenBank/DDBJ whole genome shotgun (WGS) entry which is preliminary data.</text>
</comment>
<reference evidence="1" key="1">
    <citation type="submission" date="2021-02" db="EMBL/GenBank/DDBJ databases">
        <authorList>
            <consortium name="DOE Joint Genome Institute"/>
            <person name="Ahrendt S."/>
            <person name="Looney B.P."/>
            <person name="Miyauchi S."/>
            <person name="Morin E."/>
            <person name="Drula E."/>
            <person name="Courty P.E."/>
            <person name="Chicoki N."/>
            <person name="Fauchery L."/>
            <person name="Kohler A."/>
            <person name="Kuo A."/>
            <person name="Labutti K."/>
            <person name="Pangilinan J."/>
            <person name="Lipzen A."/>
            <person name="Riley R."/>
            <person name="Andreopoulos W."/>
            <person name="He G."/>
            <person name="Johnson J."/>
            <person name="Barry K.W."/>
            <person name="Grigoriev I.V."/>
            <person name="Nagy L."/>
            <person name="Hibbett D."/>
            <person name="Henrissat B."/>
            <person name="Matheny P.B."/>
            <person name="Labbe J."/>
            <person name="Martin F."/>
        </authorList>
    </citation>
    <scope>NUCLEOTIDE SEQUENCE</scope>
    <source>
        <strain evidence="1">EC-137</strain>
    </source>
</reference>
<accession>A0ACB8QXF3</accession>
<sequence>MSDPSPRASPTISASPEAAAVTAPRILSATGCRIEYTEGKGRGVFANCPVPAHALIEVSPVLLLSAEEYEKHGKYTVLDHYTFTWRDGRMAIALGLGSLFNHSQEPNVSFSLDPLTESIRYTTTRSVLPDEELCIFYGHKLWFKDINANEGVSEATEDTDDGWGGLSVMADNGIGLQRATEGDHDLNEIVQEDSLPFLRVRITPDEEEEEDLESVRTVDAWVADIMDNRHTTALLKWLKASGYESPALAHLKRIRKSRDQSTFLLTASPNTPVLPTELQGSLSTPYQIRVPKTAALTPTSLQLKATFWPTVFAPRRKHEPEVWSQAKMRWASSAIRRVIAEARHAMQNGNLPIAAYVPPPFDVKHGTTAGASLHFVAHDLRISAAHPLRHPVLNVIQQISDYRSEPATTAVNPGSAELSAAEDAVRNGKNYLLTSLTLFTTHEPCIMCSMALLHSRVKEVFYIFPMTLTGGCGGAACLPKLPAVNHRFTIGRWKEEPGLEDLRVGDDVDA</sequence>
<keyword evidence="2" id="KW-1185">Reference proteome</keyword>
<proteinExistence type="predicted"/>
<evidence type="ECO:0000313" key="1">
    <source>
        <dbReference type="EMBL" id="KAI0036493.1"/>
    </source>
</evidence>
<organism evidence="1 2">
    <name type="scientific">Vararia minispora EC-137</name>
    <dbReference type="NCBI Taxonomy" id="1314806"/>
    <lineage>
        <taxon>Eukaryota</taxon>
        <taxon>Fungi</taxon>
        <taxon>Dikarya</taxon>
        <taxon>Basidiomycota</taxon>
        <taxon>Agaricomycotina</taxon>
        <taxon>Agaricomycetes</taxon>
        <taxon>Russulales</taxon>
        <taxon>Lachnocladiaceae</taxon>
        <taxon>Vararia</taxon>
    </lineage>
</organism>